<evidence type="ECO:0000259" key="2">
    <source>
        <dbReference type="Pfam" id="PF03713"/>
    </source>
</evidence>
<dbReference type="InterPro" id="IPR012347">
    <property type="entry name" value="Ferritin-like"/>
</dbReference>
<keyword evidence="1" id="KW-0472">Membrane</keyword>
<feature type="domain" description="DUF305" evidence="2">
    <location>
        <begin position="95"/>
        <end position="148"/>
    </location>
</feature>
<keyword evidence="1" id="KW-1133">Transmembrane helix</keyword>
<dbReference type="Pfam" id="PF03713">
    <property type="entry name" value="DUF305"/>
    <property type="match status" value="1"/>
</dbReference>
<keyword evidence="1" id="KW-0812">Transmembrane</keyword>
<dbReference type="Proteomes" id="UP001355056">
    <property type="component" value="Unassembled WGS sequence"/>
</dbReference>
<proteinExistence type="predicted"/>
<name>A0ABU7YZD5_9GAMM</name>
<reference evidence="3 4" key="1">
    <citation type="journal article" date="2016" name="Int. J. Syst. Evol. Microbiol.">
        <title>Lysobacter erysipheiresistens sp. nov., an antagonist of powdery mildew, isolated from tobacco-cultivated soil.</title>
        <authorList>
            <person name="Xie B."/>
            <person name="Li T."/>
            <person name="Lin X."/>
            <person name="Wang C.J."/>
            <person name="Chen Y.J."/>
            <person name="Liu W.J."/>
            <person name="Zhao Z.W."/>
        </authorList>
    </citation>
    <scope>NUCLEOTIDE SEQUENCE [LARGE SCALE GENOMIC DNA]</scope>
    <source>
        <strain evidence="3 4">RS-LYSO-3</strain>
    </source>
</reference>
<accession>A0ABU7YZD5</accession>
<feature type="transmembrane region" description="Helical" evidence="1">
    <location>
        <begin position="12"/>
        <end position="31"/>
    </location>
</feature>
<organism evidence="3 4">
    <name type="scientific">Novilysobacter erysipheiresistens</name>
    <dbReference type="NCBI Taxonomy" id="1749332"/>
    <lineage>
        <taxon>Bacteria</taxon>
        <taxon>Pseudomonadati</taxon>
        <taxon>Pseudomonadota</taxon>
        <taxon>Gammaproteobacteria</taxon>
        <taxon>Lysobacterales</taxon>
        <taxon>Lysobacteraceae</taxon>
        <taxon>Novilysobacter</taxon>
    </lineage>
</organism>
<comment type="caution">
    <text evidence="3">The sequence shown here is derived from an EMBL/GenBank/DDBJ whole genome shotgun (WGS) entry which is preliminary data.</text>
</comment>
<feature type="transmembrane region" description="Helical" evidence="1">
    <location>
        <begin position="73"/>
        <end position="90"/>
    </location>
</feature>
<gene>
    <name evidence="3" type="ORF">SNE34_09940</name>
</gene>
<protein>
    <submittedName>
        <fullName evidence="3">DUF305 domain-containing protein</fullName>
    </submittedName>
</protein>
<feature type="transmembrane region" description="Helical" evidence="1">
    <location>
        <begin position="43"/>
        <end position="61"/>
    </location>
</feature>
<dbReference type="Gene3D" id="1.20.1260.10">
    <property type="match status" value="1"/>
</dbReference>
<evidence type="ECO:0000313" key="4">
    <source>
        <dbReference type="Proteomes" id="UP001355056"/>
    </source>
</evidence>
<dbReference type="InterPro" id="IPR005183">
    <property type="entry name" value="DUF305_CopM-like"/>
</dbReference>
<sequence length="151" mass="17408">MKRGEPNHYLRLAIELAIDFVIMYLVMYTMIRSLDHFYLNINNVWMTLMMVMSMALVMMVAMRSMFPSRTLNLLVVAAALVVFGVSYYGMRTQLAVGDEQFLKSMIPHHSGAILMCQEASITDPDIQSLCREIIDSQRREIAQMEALLEKY</sequence>
<evidence type="ECO:0000313" key="3">
    <source>
        <dbReference type="EMBL" id="MEG3184330.1"/>
    </source>
</evidence>
<dbReference type="EMBL" id="JAXGFP010000004">
    <property type="protein sequence ID" value="MEG3184330.1"/>
    <property type="molecule type" value="Genomic_DNA"/>
</dbReference>
<evidence type="ECO:0000256" key="1">
    <source>
        <dbReference type="SAM" id="Phobius"/>
    </source>
</evidence>
<keyword evidence="4" id="KW-1185">Reference proteome</keyword>